<comment type="caution">
    <text evidence="2">The sequence shown here is derived from an EMBL/GenBank/DDBJ whole genome shotgun (WGS) entry which is preliminary data.</text>
</comment>
<keyword evidence="1" id="KW-1133">Transmembrane helix</keyword>
<feature type="non-terminal residue" evidence="2">
    <location>
        <position position="1"/>
    </location>
</feature>
<keyword evidence="1" id="KW-0472">Membrane</keyword>
<feature type="transmembrane region" description="Helical" evidence="1">
    <location>
        <begin position="12"/>
        <end position="32"/>
    </location>
</feature>
<keyword evidence="3" id="KW-1185">Reference proteome</keyword>
<protein>
    <submittedName>
        <fullName evidence="2">Uncharacterized protein</fullName>
    </submittedName>
</protein>
<evidence type="ECO:0000313" key="2">
    <source>
        <dbReference type="EMBL" id="KAK7612977.1"/>
    </source>
</evidence>
<sequence>YPRSSDGDRARLGLGGFFFFLLLLDFACISAPCMKDSSSDACLLFSFRSPFFPLYSVRILSFPLHNENRNG</sequence>
<accession>A0ABR1NCP9</accession>
<evidence type="ECO:0000313" key="3">
    <source>
        <dbReference type="Proteomes" id="UP001367316"/>
    </source>
</evidence>
<organism evidence="2 3">
    <name type="scientific">Phyllosticta paracitricarpa</name>
    <dbReference type="NCBI Taxonomy" id="2016321"/>
    <lineage>
        <taxon>Eukaryota</taxon>
        <taxon>Fungi</taxon>
        <taxon>Dikarya</taxon>
        <taxon>Ascomycota</taxon>
        <taxon>Pezizomycotina</taxon>
        <taxon>Dothideomycetes</taxon>
        <taxon>Dothideomycetes incertae sedis</taxon>
        <taxon>Botryosphaeriales</taxon>
        <taxon>Phyllostictaceae</taxon>
        <taxon>Phyllosticta</taxon>
    </lineage>
</organism>
<reference evidence="2 3" key="1">
    <citation type="submission" date="2024-04" db="EMBL/GenBank/DDBJ databases">
        <title>Phyllosticta paracitricarpa is synonymous to the EU quarantine fungus P. citricarpa based on phylogenomic analyses.</title>
        <authorList>
            <consortium name="Lawrence Berkeley National Laboratory"/>
            <person name="Van ingen-buijs V.A."/>
            <person name="Van westerhoven A.C."/>
            <person name="Haridas S."/>
            <person name="Skiadas P."/>
            <person name="Martin F."/>
            <person name="Groenewald J.Z."/>
            <person name="Crous P.W."/>
            <person name="Seidl M.F."/>
        </authorList>
    </citation>
    <scope>NUCLEOTIDE SEQUENCE [LARGE SCALE GENOMIC DNA]</scope>
    <source>
        <strain evidence="2 3">CBS 141358</strain>
    </source>
</reference>
<name>A0ABR1NCP9_9PEZI</name>
<proteinExistence type="predicted"/>
<evidence type="ECO:0000256" key="1">
    <source>
        <dbReference type="SAM" id="Phobius"/>
    </source>
</evidence>
<dbReference type="EMBL" id="JBBPBF010000008">
    <property type="protein sequence ID" value="KAK7612977.1"/>
    <property type="molecule type" value="Genomic_DNA"/>
</dbReference>
<dbReference type="Proteomes" id="UP001367316">
    <property type="component" value="Unassembled WGS sequence"/>
</dbReference>
<keyword evidence="1" id="KW-0812">Transmembrane</keyword>
<gene>
    <name evidence="2" type="ORF">JOL62DRAFT_568609</name>
</gene>